<accession>A0A0B8T871</accession>
<reference evidence="2" key="1">
    <citation type="submission" date="2014-04" db="EMBL/GenBank/DDBJ databases">
        <title>Whole-Genome optical mapping and complete genome sequence of Sphingobacterium deserti sp. nov., a new spaces isolated from desert in the west of China.</title>
        <authorList>
            <person name="Teng C."/>
            <person name="Zhou Z."/>
            <person name="Li X."/>
            <person name="Chen M."/>
            <person name="Lin M."/>
            <person name="Wang L."/>
            <person name="Su S."/>
            <person name="Zhang C."/>
            <person name="Zhang W."/>
        </authorList>
    </citation>
    <scope>NUCLEOTIDE SEQUENCE [LARGE SCALE GENOMIC DNA]</scope>
    <source>
        <strain evidence="2">ACCC05744</strain>
    </source>
</reference>
<dbReference type="Proteomes" id="UP000031802">
    <property type="component" value="Unassembled WGS sequence"/>
</dbReference>
<keyword evidence="2" id="KW-1185">Reference proteome</keyword>
<reference evidence="1 2" key="2">
    <citation type="journal article" date="2015" name="PLoS ONE">
        <title>Whole-Genome Optical Mapping and Finished Genome Sequence of Sphingobacterium deserti sp. nov., a New Species Isolated from the Western Desert of China.</title>
        <authorList>
            <person name="Teng C."/>
            <person name="Zhou Z."/>
            <person name="Molnar I."/>
            <person name="Li X."/>
            <person name="Tang R."/>
            <person name="Chen M."/>
            <person name="Wang L."/>
            <person name="Su S."/>
            <person name="Zhang W."/>
            <person name="Lin M."/>
        </authorList>
    </citation>
    <scope>NUCLEOTIDE SEQUENCE [LARGE SCALE GENOMIC DNA]</scope>
    <source>
        <strain evidence="2">ACCC05744</strain>
    </source>
</reference>
<dbReference type="EMBL" id="JJMU01000031">
    <property type="protein sequence ID" value="KGE14115.1"/>
    <property type="molecule type" value="Genomic_DNA"/>
</dbReference>
<dbReference type="PATRIC" id="fig|1229276.3.peg.2197"/>
<gene>
    <name evidence="1" type="ORF">DI53_2132</name>
</gene>
<protein>
    <submittedName>
        <fullName evidence="1">Uncharacterized protein</fullName>
    </submittedName>
</protein>
<sequence>MQKQQHQNKKQKMTYFFEKLFGFITQNILKTSVGTVRDHIFFKKIEFIVA</sequence>
<comment type="caution">
    <text evidence="1">The sequence shown here is derived from an EMBL/GenBank/DDBJ whole genome shotgun (WGS) entry which is preliminary data.</text>
</comment>
<proteinExistence type="predicted"/>
<dbReference type="AlphaFoldDB" id="A0A0B8T871"/>
<organism evidence="1 2">
    <name type="scientific">Sphingobacterium deserti</name>
    <dbReference type="NCBI Taxonomy" id="1229276"/>
    <lineage>
        <taxon>Bacteria</taxon>
        <taxon>Pseudomonadati</taxon>
        <taxon>Bacteroidota</taxon>
        <taxon>Sphingobacteriia</taxon>
        <taxon>Sphingobacteriales</taxon>
        <taxon>Sphingobacteriaceae</taxon>
        <taxon>Sphingobacterium</taxon>
    </lineage>
</organism>
<evidence type="ECO:0000313" key="1">
    <source>
        <dbReference type="EMBL" id="KGE14115.1"/>
    </source>
</evidence>
<evidence type="ECO:0000313" key="2">
    <source>
        <dbReference type="Proteomes" id="UP000031802"/>
    </source>
</evidence>
<name>A0A0B8T871_9SPHI</name>
<dbReference type="RefSeq" id="WP_157836769.1">
    <property type="nucleotide sequence ID" value="NZ_JJMU01000031.1"/>
</dbReference>